<accession>A0A3S9SXJ0</accession>
<evidence type="ECO:0000313" key="2">
    <source>
        <dbReference type="Proteomes" id="UP000267250"/>
    </source>
</evidence>
<reference evidence="1 2" key="1">
    <citation type="submission" date="2016-07" db="EMBL/GenBank/DDBJ databases">
        <title>Genome and transcriptome analysis of iron-reducing fermentative bacteria Anoxybacter fermentans.</title>
        <authorList>
            <person name="Zeng X."/>
            <person name="Shao Z."/>
        </authorList>
    </citation>
    <scope>NUCLEOTIDE SEQUENCE [LARGE SCALE GENOMIC DNA]</scope>
    <source>
        <strain evidence="1 2">DY22613</strain>
    </source>
</reference>
<name>A0A3S9SXJ0_9FIRM</name>
<proteinExistence type="predicted"/>
<evidence type="ECO:0008006" key="3">
    <source>
        <dbReference type="Google" id="ProtNLM"/>
    </source>
</evidence>
<dbReference type="KEGG" id="aft:BBF96_06325"/>
<organism evidence="1 2">
    <name type="scientific">Anoxybacter fermentans</name>
    <dbReference type="NCBI Taxonomy" id="1323375"/>
    <lineage>
        <taxon>Bacteria</taxon>
        <taxon>Bacillati</taxon>
        <taxon>Bacillota</taxon>
        <taxon>Clostridia</taxon>
        <taxon>Halanaerobiales</taxon>
        <taxon>Anoxybacter</taxon>
    </lineage>
</organism>
<dbReference type="RefSeq" id="WP_164730929.1">
    <property type="nucleotide sequence ID" value="NZ_CP016379.1"/>
</dbReference>
<dbReference type="AlphaFoldDB" id="A0A3S9SXJ0"/>
<evidence type="ECO:0000313" key="1">
    <source>
        <dbReference type="EMBL" id="AZR73047.1"/>
    </source>
</evidence>
<sequence length="150" mass="17538">MKQKDRKLMITRKGIEKTYLQMKGIELSEEEVTSKLLSVINENLSSLVNYLGETLELTRCEKANRKEIRIIIEFFRDIEQSEPDLFEILKNLIMGSIICTLVKKDYNELKSKMAPCKVFLDTNIVFSILDYHYPEISKPCQELIELLKNS</sequence>
<gene>
    <name evidence="1" type="ORF">BBF96_06325</name>
</gene>
<keyword evidence="2" id="KW-1185">Reference proteome</keyword>
<dbReference type="EMBL" id="CP016379">
    <property type="protein sequence ID" value="AZR73047.1"/>
    <property type="molecule type" value="Genomic_DNA"/>
</dbReference>
<protein>
    <recommendedName>
        <fullName evidence="3">PIN domain-containing protein</fullName>
    </recommendedName>
</protein>
<dbReference type="Proteomes" id="UP000267250">
    <property type="component" value="Chromosome"/>
</dbReference>